<gene>
    <name evidence="4" type="ORF">O1Q98_16665</name>
</gene>
<dbReference type="Proteomes" id="UP001219630">
    <property type="component" value="Chromosome"/>
</dbReference>
<organism evidence="4 5">
    <name type="scientific">Dickeya lacustris</name>
    <dbReference type="NCBI Taxonomy" id="2259638"/>
    <lineage>
        <taxon>Bacteria</taxon>
        <taxon>Pseudomonadati</taxon>
        <taxon>Pseudomonadota</taxon>
        <taxon>Gammaproteobacteria</taxon>
        <taxon>Enterobacterales</taxon>
        <taxon>Pectobacteriaceae</taxon>
        <taxon>Dickeya</taxon>
    </lineage>
</organism>
<keyword evidence="2" id="KW-0012">Acyltransferase</keyword>
<evidence type="ECO:0000259" key="3">
    <source>
        <dbReference type="PROSITE" id="PS51186"/>
    </source>
</evidence>
<dbReference type="PROSITE" id="PS51186">
    <property type="entry name" value="GNAT"/>
    <property type="match status" value="1"/>
</dbReference>
<reference evidence="4 5" key="1">
    <citation type="submission" date="2022-12" db="EMBL/GenBank/DDBJ databases">
        <title>Complete genome sequencing of Dickeya lacustris type strain LMG30899.</title>
        <authorList>
            <person name="Dobhal S."/>
            <person name="Arizala D."/>
            <person name="Arif M."/>
        </authorList>
    </citation>
    <scope>NUCLEOTIDE SEQUENCE [LARGE SCALE GENOMIC DNA]</scope>
    <source>
        <strain evidence="4 5">LMG30899</strain>
    </source>
</reference>
<protein>
    <submittedName>
        <fullName evidence="4">GNAT family N-acetyltransferase</fullName>
    </submittedName>
</protein>
<dbReference type="SUPFAM" id="SSF55729">
    <property type="entry name" value="Acyl-CoA N-acyltransferases (Nat)"/>
    <property type="match status" value="1"/>
</dbReference>
<keyword evidence="1" id="KW-0808">Transferase</keyword>
<accession>A0ABY8G5M1</accession>
<dbReference type="InterPro" id="IPR000182">
    <property type="entry name" value="GNAT_dom"/>
</dbReference>
<proteinExistence type="predicted"/>
<dbReference type="EMBL" id="CP114280">
    <property type="protein sequence ID" value="WFN55228.1"/>
    <property type="molecule type" value="Genomic_DNA"/>
</dbReference>
<evidence type="ECO:0000256" key="2">
    <source>
        <dbReference type="ARBA" id="ARBA00023315"/>
    </source>
</evidence>
<feature type="domain" description="N-acetyltransferase" evidence="3">
    <location>
        <begin position="3"/>
        <end position="146"/>
    </location>
</feature>
<sequence>MQLDLIPATPSDIPYLLQLRQRTMAGYLADIGAPTDDDSLMQRVLYAFEHAHIVQLEGQPAGLFKYAFVPEAQHWYLIQLQIHPDFQNRGIGQLLIASLIAKASAECQPVVLSVLKNNPARFLYQHLGFNITAEDEREFMMRRPAQQPV</sequence>
<dbReference type="Pfam" id="PF00583">
    <property type="entry name" value="Acetyltransf_1"/>
    <property type="match status" value="1"/>
</dbReference>
<dbReference type="RefSeq" id="WP_125258596.1">
    <property type="nucleotide sequence ID" value="NZ_CP114280.1"/>
</dbReference>
<dbReference type="CDD" id="cd04301">
    <property type="entry name" value="NAT_SF"/>
    <property type="match status" value="1"/>
</dbReference>
<name>A0ABY8G5M1_9GAMM</name>
<dbReference type="InterPro" id="IPR016181">
    <property type="entry name" value="Acyl_CoA_acyltransferase"/>
</dbReference>
<evidence type="ECO:0000313" key="5">
    <source>
        <dbReference type="Proteomes" id="UP001219630"/>
    </source>
</evidence>
<keyword evidence="5" id="KW-1185">Reference proteome</keyword>
<dbReference type="Gene3D" id="3.40.630.30">
    <property type="match status" value="1"/>
</dbReference>
<dbReference type="PANTHER" id="PTHR43800">
    <property type="entry name" value="PEPTIDYL-LYSINE N-ACETYLTRANSFERASE YJAB"/>
    <property type="match status" value="1"/>
</dbReference>
<evidence type="ECO:0000256" key="1">
    <source>
        <dbReference type="ARBA" id="ARBA00022679"/>
    </source>
</evidence>
<evidence type="ECO:0000313" key="4">
    <source>
        <dbReference type="EMBL" id="WFN55228.1"/>
    </source>
</evidence>
<dbReference type="PANTHER" id="PTHR43800:SF1">
    <property type="entry name" value="PEPTIDYL-LYSINE N-ACETYLTRANSFERASE YJAB"/>
    <property type="match status" value="1"/>
</dbReference>